<dbReference type="PANTHER" id="PTHR23079:SF55">
    <property type="entry name" value="RNA-DIRECTED RNA POLYMERASE"/>
    <property type="match status" value="1"/>
</dbReference>
<keyword evidence="5" id="KW-1185">Reference proteome</keyword>
<dbReference type="InterPro" id="IPR007855">
    <property type="entry name" value="RDRP"/>
</dbReference>
<keyword evidence="1" id="KW-0808">Transferase</keyword>
<feature type="region of interest" description="Disordered" evidence="2">
    <location>
        <begin position="273"/>
        <end position="300"/>
    </location>
</feature>
<comment type="catalytic activity">
    <reaction evidence="1">
        <text>RNA(n) + a ribonucleoside 5'-triphosphate = RNA(n+1) + diphosphate</text>
        <dbReference type="Rhea" id="RHEA:21248"/>
        <dbReference type="Rhea" id="RHEA-COMP:14527"/>
        <dbReference type="Rhea" id="RHEA-COMP:17342"/>
        <dbReference type="ChEBI" id="CHEBI:33019"/>
        <dbReference type="ChEBI" id="CHEBI:61557"/>
        <dbReference type="ChEBI" id="CHEBI:140395"/>
        <dbReference type="EC" id="2.7.7.48"/>
    </reaction>
</comment>
<gene>
    <name evidence="4" type="ORF">FPE_LOCUS6440</name>
</gene>
<dbReference type="GO" id="GO:0031380">
    <property type="term" value="C:nuclear RNA-directed RNA polymerase complex"/>
    <property type="evidence" value="ECO:0007669"/>
    <property type="project" value="TreeGrafter"/>
</dbReference>
<sequence>MYLVNSPSSNRARAVPQTTEGQLLYRDEAEERTSPQKSNRQFASEISERTRSLLQILNKLEYRRLFLVLSYIGRQKLETVMTLDDANDILSMKDRSMTNFESKIWDSYGRQFYEKSDRSEDENGFVIFDEDKKPLLHTDGTGYISENLAMQCPKDLCRAKYMKDDDFLVNLFTLSIASNHEGMDEGFMAQRMLSSGIPLYEPYLQQCLSRLVKDDKAKLKTGRIPISESFYVMGTADPTGRLNNDQVCVILNKSLIPNPGSGLESLLGLEPAEPPQFVNTESDDSIDLLSHGTEESSNHPSNYETFGFEFAVEMAVVSVDFGFEVGMGEGEGEGEGEG</sequence>
<reference evidence="4" key="1">
    <citation type="submission" date="2023-05" db="EMBL/GenBank/DDBJ databases">
        <authorList>
            <person name="Huff M."/>
        </authorList>
    </citation>
    <scope>NUCLEOTIDE SEQUENCE</scope>
</reference>
<dbReference type="GO" id="GO:0003968">
    <property type="term" value="F:RNA-directed RNA polymerase activity"/>
    <property type="evidence" value="ECO:0007669"/>
    <property type="project" value="UniProtKB-KW"/>
</dbReference>
<evidence type="ECO:0000259" key="3">
    <source>
        <dbReference type="Pfam" id="PF05183"/>
    </source>
</evidence>
<dbReference type="Pfam" id="PF05183">
    <property type="entry name" value="RdRP"/>
    <property type="match status" value="1"/>
</dbReference>
<accession>A0AAD2DP95</accession>
<keyword evidence="1" id="KW-0548">Nucleotidyltransferase</keyword>
<feature type="domain" description="RDRP core" evidence="3">
    <location>
        <begin position="184"/>
        <end position="253"/>
    </location>
</feature>
<keyword evidence="1" id="KW-0696">RNA-directed RNA polymerase</keyword>
<name>A0AAD2DP95_9LAMI</name>
<evidence type="ECO:0000256" key="2">
    <source>
        <dbReference type="SAM" id="MobiDB-lite"/>
    </source>
</evidence>
<organism evidence="4 5">
    <name type="scientific">Fraxinus pennsylvanica</name>
    <dbReference type="NCBI Taxonomy" id="56036"/>
    <lineage>
        <taxon>Eukaryota</taxon>
        <taxon>Viridiplantae</taxon>
        <taxon>Streptophyta</taxon>
        <taxon>Embryophyta</taxon>
        <taxon>Tracheophyta</taxon>
        <taxon>Spermatophyta</taxon>
        <taxon>Magnoliopsida</taxon>
        <taxon>eudicotyledons</taxon>
        <taxon>Gunneridae</taxon>
        <taxon>Pentapetalae</taxon>
        <taxon>asterids</taxon>
        <taxon>lamiids</taxon>
        <taxon>Lamiales</taxon>
        <taxon>Oleaceae</taxon>
        <taxon>Oleeae</taxon>
        <taxon>Fraxinus</taxon>
    </lineage>
</organism>
<evidence type="ECO:0000256" key="1">
    <source>
        <dbReference type="RuleBase" id="RU363098"/>
    </source>
</evidence>
<evidence type="ECO:0000313" key="4">
    <source>
        <dbReference type="EMBL" id="CAI9759010.1"/>
    </source>
</evidence>
<dbReference type="Proteomes" id="UP000834106">
    <property type="component" value="Chromosome 4"/>
</dbReference>
<comment type="function">
    <text evidence="1">Probably involved in the RNA silencing pathway and required for the generation of small interfering RNAs (siRNAs).</text>
</comment>
<dbReference type="GO" id="GO:0030422">
    <property type="term" value="P:siRNA processing"/>
    <property type="evidence" value="ECO:0007669"/>
    <property type="project" value="TreeGrafter"/>
</dbReference>
<dbReference type="AlphaFoldDB" id="A0AAD2DP95"/>
<protein>
    <recommendedName>
        <fullName evidence="1">RNA-dependent RNA polymerase</fullName>
        <ecNumber evidence="1">2.7.7.48</ecNumber>
    </recommendedName>
</protein>
<dbReference type="EC" id="2.7.7.48" evidence="1"/>
<keyword evidence="1" id="KW-0694">RNA-binding</keyword>
<dbReference type="PANTHER" id="PTHR23079">
    <property type="entry name" value="RNA-DEPENDENT RNA POLYMERASE"/>
    <property type="match status" value="1"/>
</dbReference>
<dbReference type="InterPro" id="IPR057596">
    <property type="entry name" value="RDRP_core"/>
</dbReference>
<feature type="region of interest" description="Disordered" evidence="2">
    <location>
        <begin position="1"/>
        <end position="21"/>
    </location>
</feature>
<comment type="similarity">
    <text evidence="1">Belongs to the RdRP family.</text>
</comment>
<dbReference type="GO" id="GO:0003723">
    <property type="term" value="F:RNA binding"/>
    <property type="evidence" value="ECO:0007669"/>
    <property type="project" value="UniProtKB-KW"/>
</dbReference>
<proteinExistence type="inferred from homology"/>
<keyword evidence="1" id="KW-0943">RNA-mediated gene silencing</keyword>
<evidence type="ECO:0000313" key="5">
    <source>
        <dbReference type="Proteomes" id="UP000834106"/>
    </source>
</evidence>
<dbReference type="EMBL" id="OU503039">
    <property type="protein sequence ID" value="CAI9759010.1"/>
    <property type="molecule type" value="Genomic_DNA"/>
</dbReference>